<name>A0A226E2Q2_FOLCA</name>
<dbReference type="AlphaFoldDB" id="A0A226E2Q2"/>
<dbReference type="Pfam" id="PF03762">
    <property type="entry name" value="VOMI"/>
    <property type="match status" value="1"/>
</dbReference>
<protein>
    <submittedName>
        <fullName evidence="2">Vitelline membrane outer layer protein 1</fullName>
    </submittedName>
</protein>
<sequence>MKSVFVAISLLCAIAGSVRGNIVIESPFQTNWGQWGSWSRCPFGTYVQAIQIRTEPYQGAGAYEDDTAVNGIRLYCGDPNNINTAFITSLVGEWGNWGNVFSCRSDDRPLAPDGYVTGFQLRVEGPLTFGDDTATDNLRILCNYPNLGIPEQTKEGDGLNFGSWTDARRCLSNQAVCALQTQVEPYQGDSDDTAMNNVRMECCDR</sequence>
<comment type="caution">
    <text evidence="2">The sequence shown here is derived from an EMBL/GenBank/DDBJ whole genome shotgun (WGS) entry which is preliminary data.</text>
</comment>
<dbReference type="OrthoDB" id="6329319at2759"/>
<dbReference type="InterPro" id="IPR005515">
    <property type="entry name" value="VOMI"/>
</dbReference>
<accession>A0A226E2Q2</accession>
<dbReference type="PANTHER" id="PTHR18841">
    <property type="entry name" value="VITELLINE MEMBRANE OUTER LAYER PROTEIN I-RELATED"/>
    <property type="match status" value="1"/>
</dbReference>
<gene>
    <name evidence="2" type="ORF">Fcan01_13814</name>
</gene>
<evidence type="ECO:0000313" key="3">
    <source>
        <dbReference type="Proteomes" id="UP000198287"/>
    </source>
</evidence>
<dbReference type="InterPro" id="IPR036706">
    <property type="entry name" value="VOMI_sf"/>
</dbReference>
<evidence type="ECO:0000313" key="2">
    <source>
        <dbReference type="EMBL" id="OXA51709.1"/>
    </source>
</evidence>
<dbReference type="GO" id="GO:0005615">
    <property type="term" value="C:extracellular space"/>
    <property type="evidence" value="ECO:0007669"/>
    <property type="project" value="TreeGrafter"/>
</dbReference>
<dbReference type="STRING" id="158441.A0A226E2Q2"/>
<feature type="signal peptide" evidence="1">
    <location>
        <begin position="1"/>
        <end position="20"/>
    </location>
</feature>
<keyword evidence="1" id="KW-0732">Signal</keyword>
<dbReference type="Gene3D" id="2.100.10.20">
    <property type="entry name" value="Vitelline membrane outer layer protein I (VOMI)"/>
    <property type="match status" value="1"/>
</dbReference>
<proteinExistence type="predicted"/>
<dbReference type="OMA" id="NGGPWGY"/>
<dbReference type="EMBL" id="LNIX01000007">
    <property type="protein sequence ID" value="OXA51709.1"/>
    <property type="molecule type" value="Genomic_DNA"/>
</dbReference>
<dbReference type="CDD" id="cd00220">
    <property type="entry name" value="VMO-I"/>
    <property type="match status" value="1"/>
</dbReference>
<keyword evidence="3" id="KW-1185">Reference proteome</keyword>
<feature type="chain" id="PRO_5012149581" evidence="1">
    <location>
        <begin position="21"/>
        <end position="205"/>
    </location>
</feature>
<dbReference type="PANTHER" id="PTHR18841:SF0">
    <property type="entry name" value="VITELLINE MEMBRANE OUTER LAYER 1 HOMOLOG A-RELATED"/>
    <property type="match status" value="1"/>
</dbReference>
<evidence type="ECO:0000256" key="1">
    <source>
        <dbReference type="SAM" id="SignalP"/>
    </source>
</evidence>
<dbReference type="Proteomes" id="UP000198287">
    <property type="component" value="Unassembled WGS sequence"/>
</dbReference>
<organism evidence="2 3">
    <name type="scientific">Folsomia candida</name>
    <name type="common">Springtail</name>
    <dbReference type="NCBI Taxonomy" id="158441"/>
    <lineage>
        <taxon>Eukaryota</taxon>
        <taxon>Metazoa</taxon>
        <taxon>Ecdysozoa</taxon>
        <taxon>Arthropoda</taxon>
        <taxon>Hexapoda</taxon>
        <taxon>Collembola</taxon>
        <taxon>Entomobryomorpha</taxon>
        <taxon>Isotomoidea</taxon>
        <taxon>Isotomidae</taxon>
        <taxon>Proisotominae</taxon>
        <taxon>Folsomia</taxon>
    </lineage>
</organism>
<reference evidence="2 3" key="1">
    <citation type="submission" date="2015-12" db="EMBL/GenBank/DDBJ databases">
        <title>The genome of Folsomia candida.</title>
        <authorList>
            <person name="Faddeeva A."/>
            <person name="Derks M.F."/>
            <person name="Anvar Y."/>
            <person name="Smit S."/>
            <person name="Van Straalen N."/>
            <person name="Roelofs D."/>
        </authorList>
    </citation>
    <scope>NUCLEOTIDE SEQUENCE [LARGE SCALE GENOMIC DNA]</scope>
    <source>
        <strain evidence="2 3">VU population</strain>
        <tissue evidence="2">Whole body</tissue>
    </source>
</reference>
<dbReference type="SUPFAM" id="SSF51092">
    <property type="entry name" value="Vitelline membrane outer protein-I (VMO-I)"/>
    <property type="match status" value="1"/>
</dbReference>